<dbReference type="RefSeq" id="WP_264369135.1">
    <property type="nucleotide sequence ID" value="NZ_JAPCIO010000005.1"/>
</dbReference>
<dbReference type="Proteomes" id="UP001165677">
    <property type="component" value="Unassembled WGS sequence"/>
</dbReference>
<dbReference type="EMBL" id="JAPCIO010000005">
    <property type="protein sequence ID" value="MCW1148384.1"/>
    <property type="molecule type" value="Genomic_DNA"/>
</dbReference>
<dbReference type="Pfam" id="PF08378">
    <property type="entry name" value="NERD"/>
    <property type="match status" value="1"/>
</dbReference>
<dbReference type="PROSITE" id="PS50965">
    <property type="entry name" value="NERD"/>
    <property type="match status" value="1"/>
</dbReference>
<reference evidence="2" key="1">
    <citation type="submission" date="2022-10" db="EMBL/GenBank/DDBJ databases">
        <title>Flavobacterium sp. nov., a bacterium isolated from lake sediment.</title>
        <authorList>
            <person name="Qu J.-H."/>
        </authorList>
    </citation>
    <scope>NUCLEOTIDE SEQUENCE</scope>
    <source>
        <strain evidence="2">TH16-21</strain>
    </source>
</reference>
<keyword evidence="3" id="KW-1185">Reference proteome</keyword>
<dbReference type="InterPro" id="IPR011528">
    <property type="entry name" value="NERD"/>
</dbReference>
<evidence type="ECO:0000313" key="3">
    <source>
        <dbReference type="Proteomes" id="UP001165677"/>
    </source>
</evidence>
<sequence>MNLKALFILILFVLILFLVIYRKVQDKKLLMTVTKSHRGTRTERLMVLKLLKSGFHHQTIFHDLYIKKAGNQYCQIDLVVATKVGIIVFEIKKYNGWIFGYASQNHWTQVLAYGREKYRFYNPILQNKKHIEDLRKQLPQFQNVPFYSVIVFFGNCSFRNLDYVPNNTFLVKSSRAIKVIKEILEQNEQVKYANKREIVDLLISASLNGDNDKIKETHVENIKKYFGR</sequence>
<proteinExistence type="predicted"/>
<name>A0ABT3EII4_9FLAO</name>
<comment type="caution">
    <text evidence="2">The sequence shown here is derived from an EMBL/GenBank/DDBJ whole genome shotgun (WGS) entry which is preliminary data.</text>
</comment>
<evidence type="ECO:0000313" key="2">
    <source>
        <dbReference type="EMBL" id="MCW1148384.1"/>
    </source>
</evidence>
<protein>
    <submittedName>
        <fullName evidence="2">NERD domain-containing protein</fullName>
    </submittedName>
</protein>
<accession>A0ABT3EII4</accession>
<feature type="domain" description="NERD" evidence="1">
    <location>
        <begin position="38"/>
        <end position="157"/>
    </location>
</feature>
<gene>
    <name evidence="2" type="ORF">OJ995_09150</name>
</gene>
<organism evidence="2 3">
    <name type="scientific">Flavobacterium lacisediminis</name>
    <dbReference type="NCBI Taxonomy" id="2989705"/>
    <lineage>
        <taxon>Bacteria</taxon>
        <taxon>Pseudomonadati</taxon>
        <taxon>Bacteroidota</taxon>
        <taxon>Flavobacteriia</taxon>
        <taxon>Flavobacteriales</taxon>
        <taxon>Flavobacteriaceae</taxon>
        <taxon>Flavobacterium</taxon>
    </lineage>
</organism>
<evidence type="ECO:0000259" key="1">
    <source>
        <dbReference type="PROSITE" id="PS50965"/>
    </source>
</evidence>